<gene>
    <name evidence="1" type="ORF">Cni_G10946</name>
</gene>
<dbReference type="Proteomes" id="UP001327560">
    <property type="component" value="Chromosome 3"/>
</dbReference>
<reference evidence="1 2" key="1">
    <citation type="submission" date="2023-10" db="EMBL/GenBank/DDBJ databases">
        <title>Chromosome-scale genome assembly provides insights into flower coloration mechanisms of Canna indica.</title>
        <authorList>
            <person name="Li C."/>
        </authorList>
    </citation>
    <scope>NUCLEOTIDE SEQUENCE [LARGE SCALE GENOMIC DNA]</scope>
    <source>
        <tissue evidence="1">Flower</tissue>
    </source>
</reference>
<organism evidence="1 2">
    <name type="scientific">Canna indica</name>
    <name type="common">Indian-shot</name>
    <dbReference type="NCBI Taxonomy" id="4628"/>
    <lineage>
        <taxon>Eukaryota</taxon>
        <taxon>Viridiplantae</taxon>
        <taxon>Streptophyta</taxon>
        <taxon>Embryophyta</taxon>
        <taxon>Tracheophyta</taxon>
        <taxon>Spermatophyta</taxon>
        <taxon>Magnoliopsida</taxon>
        <taxon>Liliopsida</taxon>
        <taxon>Zingiberales</taxon>
        <taxon>Cannaceae</taxon>
        <taxon>Canna</taxon>
    </lineage>
</organism>
<dbReference type="EMBL" id="CP136892">
    <property type="protein sequence ID" value="WOL02227.1"/>
    <property type="molecule type" value="Genomic_DNA"/>
</dbReference>
<dbReference type="AlphaFoldDB" id="A0AAQ3K553"/>
<accession>A0AAQ3K553</accession>
<evidence type="ECO:0000313" key="1">
    <source>
        <dbReference type="EMBL" id="WOL02227.1"/>
    </source>
</evidence>
<sequence length="126" mass="14139">MNWIPGQVSVAYRQQCSIFALLSKEQVPQYVYFELCQLEARPDADRESSAEAIPDVDQLTDQIRPSNFVTAASANGYVEQLSHPSKPSGLAHLLVPDLDSVLNHTRRLRDRLPRSLSGLNRSLHLL</sequence>
<protein>
    <submittedName>
        <fullName evidence="1">Uncharacterized protein</fullName>
    </submittedName>
</protein>
<name>A0AAQ3K553_9LILI</name>
<keyword evidence="2" id="KW-1185">Reference proteome</keyword>
<evidence type="ECO:0000313" key="2">
    <source>
        <dbReference type="Proteomes" id="UP001327560"/>
    </source>
</evidence>
<proteinExistence type="predicted"/>